<reference evidence="1" key="1">
    <citation type="submission" date="2023-07" db="EMBL/GenBank/DDBJ databases">
        <title>Chromosome-level Genome Assembly of Striped Snakehead (Channa striata).</title>
        <authorList>
            <person name="Liu H."/>
        </authorList>
    </citation>
    <scope>NUCLEOTIDE SEQUENCE</scope>
    <source>
        <strain evidence="1">Gz</strain>
        <tissue evidence="1">Muscle</tissue>
    </source>
</reference>
<gene>
    <name evidence="1" type="ORF">Q5P01_008472</name>
</gene>
<evidence type="ECO:0000313" key="2">
    <source>
        <dbReference type="Proteomes" id="UP001187415"/>
    </source>
</evidence>
<sequence length="156" mass="16870">MLRFAAPTGSCSPLCASRAFRHSYRDRTFLRDHERSVHELARSRAAIALGSFGREALRCDALGGPRVDPGAAEETLRAVARQGWGSEVGVRLAKANHRGALHLEEVAAVLETLLHAEASLRVAMVDADVQYARSEALRDALAHLYSGAPASRCLLI</sequence>
<dbReference type="Proteomes" id="UP001187415">
    <property type="component" value="Unassembled WGS sequence"/>
</dbReference>
<evidence type="ECO:0000313" key="1">
    <source>
        <dbReference type="EMBL" id="KAK2848638.1"/>
    </source>
</evidence>
<dbReference type="EMBL" id="JAUPFM010000006">
    <property type="protein sequence ID" value="KAK2848638.1"/>
    <property type="molecule type" value="Genomic_DNA"/>
</dbReference>
<name>A0AA88N445_CHASR</name>
<comment type="caution">
    <text evidence="1">The sequence shown here is derived from an EMBL/GenBank/DDBJ whole genome shotgun (WGS) entry which is preliminary data.</text>
</comment>
<keyword evidence="2" id="KW-1185">Reference proteome</keyword>
<proteinExistence type="predicted"/>
<dbReference type="AlphaFoldDB" id="A0AA88N445"/>
<protein>
    <submittedName>
        <fullName evidence="1">Uncharacterized protein</fullName>
    </submittedName>
</protein>
<accession>A0AA88N445</accession>
<organism evidence="1 2">
    <name type="scientific">Channa striata</name>
    <name type="common">Snakehead murrel</name>
    <name type="synonym">Ophicephalus striatus</name>
    <dbReference type="NCBI Taxonomy" id="64152"/>
    <lineage>
        <taxon>Eukaryota</taxon>
        <taxon>Metazoa</taxon>
        <taxon>Chordata</taxon>
        <taxon>Craniata</taxon>
        <taxon>Vertebrata</taxon>
        <taxon>Euteleostomi</taxon>
        <taxon>Actinopterygii</taxon>
        <taxon>Neopterygii</taxon>
        <taxon>Teleostei</taxon>
        <taxon>Neoteleostei</taxon>
        <taxon>Acanthomorphata</taxon>
        <taxon>Anabantaria</taxon>
        <taxon>Anabantiformes</taxon>
        <taxon>Channoidei</taxon>
        <taxon>Channidae</taxon>
        <taxon>Channa</taxon>
    </lineage>
</organism>